<dbReference type="GO" id="GO:0004674">
    <property type="term" value="F:protein serine/threonine kinase activity"/>
    <property type="evidence" value="ECO:0007669"/>
    <property type="project" value="TreeGrafter"/>
</dbReference>
<proteinExistence type="inferred from homology"/>
<feature type="domain" description="HipA-like C-terminal" evidence="4">
    <location>
        <begin position="149"/>
        <end position="330"/>
    </location>
</feature>
<dbReference type="PANTHER" id="PTHR37419:SF1">
    <property type="entry name" value="SERINE_THREONINE-PROTEIN KINASE TOXIN HIPA"/>
    <property type="match status" value="1"/>
</dbReference>
<organism evidence="6 7">
    <name type="scientific">Xylophilus rhododendri</name>
    <dbReference type="NCBI Taxonomy" id="2697032"/>
    <lineage>
        <taxon>Bacteria</taxon>
        <taxon>Pseudomonadati</taxon>
        <taxon>Pseudomonadota</taxon>
        <taxon>Betaproteobacteria</taxon>
        <taxon>Burkholderiales</taxon>
        <taxon>Xylophilus</taxon>
    </lineage>
</organism>
<evidence type="ECO:0000256" key="3">
    <source>
        <dbReference type="ARBA" id="ARBA00022777"/>
    </source>
</evidence>
<comment type="similarity">
    <text evidence="1">Belongs to the HipA Ser/Thr kinase family.</text>
</comment>
<dbReference type="Gene3D" id="1.10.1070.20">
    <property type="match status" value="1"/>
</dbReference>
<sequence length="437" mass="48345">MRSLEVHLNERLVGTLNEGQDLWSFRYDPAWRQAPDGFDLSPALARTQVLHEDGGSHRPVQWYFDNLLPEETLREAVSKEARIQGDDAFALLQYLGAESAGSLVLTPPGVSGQRPVSGGELRPLSDEALSQRIRALPRSTLGSGAPKRMSAAGAQHKLLVVLRQGQLFEPVGSEPSTHILKPDHPGQDYPHSVINEYFTMRLAQAVLGDVPAVYRRYVPEPVYLVQRFDRDSDANGPTRRRHIIDACQLLDKPRAFKYRAASLESLAQVVAQCRNRTRTRLRLYGWLVFNLLLGNDDNHLKNLSFVVGPEGLDLSPWYDMLATASYRTPAIVNERADWPRVDLMLPLPGAARFGEVGRSNVLLAGEALGLPRRIGERELDRLRAGIAAAVPATIAAIEAENRLSPQGAAVLGGELRLLRTIQHVVVAEMLRRTAPQG</sequence>
<dbReference type="InterPro" id="IPR017508">
    <property type="entry name" value="HipA_N1"/>
</dbReference>
<gene>
    <name evidence="6" type="ORF">GT347_25655</name>
</gene>
<dbReference type="RefSeq" id="WP_160554881.1">
    <property type="nucleotide sequence ID" value="NZ_CP047650.1"/>
</dbReference>
<dbReference type="GO" id="GO:0005829">
    <property type="term" value="C:cytosol"/>
    <property type="evidence" value="ECO:0007669"/>
    <property type="project" value="TreeGrafter"/>
</dbReference>
<accession>A0A857JCZ0</accession>
<evidence type="ECO:0000256" key="2">
    <source>
        <dbReference type="ARBA" id="ARBA00022679"/>
    </source>
</evidence>
<dbReference type="EMBL" id="CP047650">
    <property type="protein sequence ID" value="QHJ01072.1"/>
    <property type="molecule type" value="Genomic_DNA"/>
</dbReference>
<dbReference type="AlphaFoldDB" id="A0A857JCZ0"/>
<keyword evidence="7" id="KW-1185">Reference proteome</keyword>
<evidence type="ECO:0000313" key="7">
    <source>
        <dbReference type="Proteomes" id="UP000464787"/>
    </source>
</evidence>
<dbReference type="PANTHER" id="PTHR37419">
    <property type="entry name" value="SERINE/THREONINE-PROTEIN KINASE TOXIN HIPA"/>
    <property type="match status" value="1"/>
</dbReference>
<dbReference type="InterPro" id="IPR012893">
    <property type="entry name" value="HipA-like_C"/>
</dbReference>
<dbReference type="Proteomes" id="UP000464787">
    <property type="component" value="Chromosome"/>
</dbReference>
<evidence type="ECO:0000256" key="1">
    <source>
        <dbReference type="ARBA" id="ARBA00010164"/>
    </source>
</evidence>
<dbReference type="Pfam" id="PF07804">
    <property type="entry name" value="HipA_C"/>
    <property type="match status" value="1"/>
</dbReference>
<dbReference type="NCBIfam" id="TIGR03071">
    <property type="entry name" value="couple_hipA"/>
    <property type="match status" value="1"/>
</dbReference>
<feature type="domain" description="HipA N-terminal subdomain 1" evidence="5">
    <location>
        <begin position="4"/>
        <end position="105"/>
    </location>
</feature>
<dbReference type="InterPro" id="IPR052028">
    <property type="entry name" value="HipA_Ser/Thr_kinase"/>
</dbReference>
<evidence type="ECO:0000259" key="5">
    <source>
        <dbReference type="Pfam" id="PF13657"/>
    </source>
</evidence>
<protein>
    <submittedName>
        <fullName evidence="6">Type II toxin-antitoxin system HipA family toxin</fullName>
    </submittedName>
</protein>
<evidence type="ECO:0000313" key="6">
    <source>
        <dbReference type="EMBL" id="QHJ01072.1"/>
    </source>
</evidence>
<keyword evidence="2" id="KW-0808">Transferase</keyword>
<name>A0A857JCZ0_9BURK</name>
<dbReference type="Pfam" id="PF13657">
    <property type="entry name" value="Couple_hipA"/>
    <property type="match status" value="1"/>
</dbReference>
<dbReference type="KEGG" id="xyk:GT347_25655"/>
<reference evidence="6 7" key="1">
    <citation type="submission" date="2020-01" db="EMBL/GenBank/DDBJ databases">
        <title>Genome sequencing of strain KACC 21265.</title>
        <authorList>
            <person name="Heo J."/>
            <person name="Kim S.-J."/>
            <person name="Kim J.-S."/>
            <person name="Hong S.-B."/>
            <person name="Kwon S.-W."/>
        </authorList>
    </citation>
    <scope>NUCLEOTIDE SEQUENCE [LARGE SCALE GENOMIC DNA]</scope>
    <source>
        <strain evidence="6 7">KACC 21265</strain>
    </source>
</reference>
<evidence type="ECO:0000259" key="4">
    <source>
        <dbReference type="Pfam" id="PF07804"/>
    </source>
</evidence>
<keyword evidence="3" id="KW-0418">Kinase</keyword>